<accession>A0A916WNT9</accession>
<feature type="transmembrane region" description="Helical" evidence="1">
    <location>
        <begin position="130"/>
        <end position="150"/>
    </location>
</feature>
<gene>
    <name evidence="2" type="ORF">GCM10011492_01440</name>
</gene>
<reference evidence="2" key="2">
    <citation type="submission" date="2020-09" db="EMBL/GenBank/DDBJ databases">
        <authorList>
            <person name="Sun Q."/>
            <person name="Zhou Y."/>
        </authorList>
    </citation>
    <scope>NUCLEOTIDE SEQUENCE</scope>
    <source>
        <strain evidence="2">CGMCC 1.15085</strain>
    </source>
</reference>
<organism evidence="2 3">
    <name type="scientific">Flexivirga endophytica</name>
    <dbReference type="NCBI Taxonomy" id="1849103"/>
    <lineage>
        <taxon>Bacteria</taxon>
        <taxon>Bacillati</taxon>
        <taxon>Actinomycetota</taxon>
        <taxon>Actinomycetes</taxon>
        <taxon>Micrococcales</taxon>
        <taxon>Dermacoccaceae</taxon>
        <taxon>Flexivirga</taxon>
    </lineage>
</organism>
<keyword evidence="3" id="KW-1185">Reference proteome</keyword>
<feature type="transmembrane region" description="Helical" evidence="1">
    <location>
        <begin position="85"/>
        <end position="118"/>
    </location>
</feature>
<comment type="caution">
    <text evidence="2">The sequence shown here is derived from an EMBL/GenBank/DDBJ whole genome shotgun (WGS) entry which is preliminary data.</text>
</comment>
<dbReference type="AlphaFoldDB" id="A0A916WNT9"/>
<keyword evidence="1" id="KW-1133">Transmembrane helix</keyword>
<feature type="transmembrane region" description="Helical" evidence="1">
    <location>
        <begin position="247"/>
        <end position="267"/>
    </location>
</feature>
<dbReference type="EMBL" id="BMHI01000001">
    <property type="protein sequence ID" value="GGB15456.1"/>
    <property type="molecule type" value="Genomic_DNA"/>
</dbReference>
<evidence type="ECO:0000256" key="1">
    <source>
        <dbReference type="SAM" id="Phobius"/>
    </source>
</evidence>
<dbReference type="RefSeq" id="WP_188835073.1">
    <property type="nucleotide sequence ID" value="NZ_BMHI01000001.1"/>
</dbReference>
<dbReference type="PANTHER" id="PTHR40761">
    <property type="entry name" value="CONSERVED INTEGRAL MEMBRANE ALANINE VALINE AND LEUCINE RICH PROTEIN-RELATED"/>
    <property type="match status" value="1"/>
</dbReference>
<feature type="transmembrane region" description="Helical" evidence="1">
    <location>
        <begin position="159"/>
        <end position="179"/>
    </location>
</feature>
<evidence type="ECO:0008006" key="4">
    <source>
        <dbReference type="Google" id="ProtNLM"/>
    </source>
</evidence>
<dbReference type="Proteomes" id="UP000636793">
    <property type="component" value="Unassembled WGS sequence"/>
</dbReference>
<reference evidence="2" key="1">
    <citation type="journal article" date="2014" name="Int. J. Syst. Evol. Microbiol.">
        <title>Complete genome sequence of Corynebacterium casei LMG S-19264T (=DSM 44701T), isolated from a smear-ripened cheese.</title>
        <authorList>
            <consortium name="US DOE Joint Genome Institute (JGI-PGF)"/>
            <person name="Walter F."/>
            <person name="Albersmeier A."/>
            <person name="Kalinowski J."/>
            <person name="Ruckert C."/>
        </authorList>
    </citation>
    <scope>NUCLEOTIDE SEQUENCE</scope>
    <source>
        <strain evidence="2">CGMCC 1.15085</strain>
    </source>
</reference>
<dbReference type="PANTHER" id="PTHR40761:SF1">
    <property type="entry name" value="CONSERVED INTEGRAL MEMBRANE ALANINE VALINE AND LEUCINE RICH PROTEIN-RELATED"/>
    <property type="match status" value="1"/>
</dbReference>
<evidence type="ECO:0000313" key="3">
    <source>
        <dbReference type="Proteomes" id="UP000636793"/>
    </source>
</evidence>
<keyword evidence="1" id="KW-0472">Membrane</keyword>
<keyword evidence="1" id="KW-0812">Transmembrane</keyword>
<feature type="transmembrane region" description="Helical" evidence="1">
    <location>
        <begin position="46"/>
        <end position="73"/>
    </location>
</feature>
<feature type="transmembrane region" description="Helical" evidence="1">
    <location>
        <begin position="194"/>
        <end position="212"/>
    </location>
</feature>
<sequence length="274" mass="27387">MLALLGAVLGALAYGTATVLQAVGVRRMAAVPHASSWPARARAGRLYAVGLALDGAGFIASLAALQTLPLFLVESMLASSVGVTAVLAVAFLGLRLAALEIGALVVTGSGLVLLAVGAHEGPAHRMDATGGWLLLAGAVVVALTFAVGLADRDRARSSLVLAAASGLGFGLTGIVARVLDASNPLWRTVFQPQLWALVLAGAVAVVAYGFALERGRTTSVAAITFAVETVIPAVIGLAWLGDSVRHGFAAVAVLGFIATLGGCLALAGHAEVAA</sequence>
<name>A0A916WNT9_9MICO</name>
<proteinExistence type="predicted"/>
<protein>
    <recommendedName>
        <fullName evidence="4">DMT family transporter</fullName>
    </recommendedName>
</protein>
<feature type="transmembrane region" description="Helical" evidence="1">
    <location>
        <begin position="219"/>
        <end position="241"/>
    </location>
</feature>
<evidence type="ECO:0000313" key="2">
    <source>
        <dbReference type="EMBL" id="GGB15456.1"/>
    </source>
</evidence>